<sequence length="130" mass="13604">MSRKHGTAQRSQLHEQYLAQTVHGMIVGNVTAGKSAASMSPTRQQPGQISSRQILSEAKSSLDLPSFRAVVVAQVHLHPETTSTQGIRTTSPCTGVAAIGSAAQGNVAVLSPNTLDDAVCGRPDAWTEPC</sequence>
<protein>
    <submittedName>
        <fullName evidence="1">Uncharacterized protein</fullName>
    </submittedName>
</protein>
<dbReference type="EMBL" id="JAQOWY010000170">
    <property type="protein sequence ID" value="KAK1848489.1"/>
    <property type="molecule type" value="Genomic_DNA"/>
</dbReference>
<proteinExistence type="predicted"/>
<evidence type="ECO:0000313" key="2">
    <source>
        <dbReference type="Proteomes" id="UP001243330"/>
    </source>
</evidence>
<keyword evidence="2" id="KW-1185">Reference proteome</keyword>
<name>A0AAD9EEN8_9PEZI</name>
<reference evidence="1" key="1">
    <citation type="submission" date="2023-01" db="EMBL/GenBank/DDBJ databases">
        <title>Colletotrichum chrysophilum M932 genome sequence.</title>
        <authorList>
            <person name="Baroncelli R."/>
        </authorList>
    </citation>
    <scope>NUCLEOTIDE SEQUENCE</scope>
    <source>
        <strain evidence="1">M932</strain>
    </source>
</reference>
<comment type="caution">
    <text evidence="1">The sequence shown here is derived from an EMBL/GenBank/DDBJ whole genome shotgun (WGS) entry which is preliminary data.</text>
</comment>
<evidence type="ECO:0000313" key="1">
    <source>
        <dbReference type="EMBL" id="KAK1848489.1"/>
    </source>
</evidence>
<organism evidence="1 2">
    <name type="scientific">Colletotrichum chrysophilum</name>
    <dbReference type="NCBI Taxonomy" id="1836956"/>
    <lineage>
        <taxon>Eukaryota</taxon>
        <taxon>Fungi</taxon>
        <taxon>Dikarya</taxon>
        <taxon>Ascomycota</taxon>
        <taxon>Pezizomycotina</taxon>
        <taxon>Sordariomycetes</taxon>
        <taxon>Hypocreomycetidae</taxon>
        <taxon>Glomerellales</taxon>
        <taxon>Glomerellaceae</taxon>
        <taxon>Colletotrichum</taxon>
        <taxon>Colletotrichum gloeosporioides species complex</taxon>
    </lineage>
</organism>
<accession>A0AAD9EEN8</accession>
<dbReference type="Proteomes" id="UP001243330">
    <property type="component" value="Unassembled WGS sequence"/>
</dbReference>
<dbReference type="AlphaFoldDB" id="A0AAD9EEN8"/>
<gene>
    <name evidence="1" type="ORF">CCHR01_08880</name>
</gene>